<reference evidence="1 2" key="1">
    <citation type="journal article" date="2024" name="Proc. Natl. Acad. Sci. U.S.A.">
        <title>The evolutionary genomics of adaptation to stress in wild rhizobium bacteria.</title>
        <authorList>
            <person name="Kehlet-Delgado H."/>
            <person name="Montoya A.P."/>
            <person name="Jensen K.T."/>
            <person name="Wendlandt C.E."/>
            <person name="Dexheimer C."/>
            <person name="Roberts M."/>
            <person name="Torres Martinez L."/>
            <person name="Friesen M.L."/>
            <person name="Griffitts J.S."/>
            <person name="Porter S.S."/>
        </authorList>
    </citation>
    <scope>NUCLEOTIDE SEQUENCE [LARGE SCALE GENOMIC DNA]</scope>
    <source>
        <strain evidence="1 2">M0468</strain>
    </source>
</reference>
<comment type="caution">
    <text evidence="1">The sequence shown here is derived from an EMBL/GenBank/DDBJ whole genome shotgun (WGS) entry which is preliminary data.</text>
</comment>
<keyword evidence="2" id="KW-1185">Reference proteome</keyword>
<organism evidence="1 2">
    <name type="scientific">Mesorhizobium australicum</name>
    <dbReference type="NCBI Taxonomy" id="536018"/>
    <lineage>
        <taxon>Bacteria</taxon>
        <taxon>Pseudomonadati</taxon>
        <taxon>Pseudomonadota</taxon>
        <taxon>Alphaproteobacteria</taxon>
        <taxon>Hyphomicrobiales</taxon>
        <taxon>Phyllobacteriaceae</taxon>
        <taxon>Mesorhizobium</taxon>
    </lineage>
</organism>
<evidence type="ECO:0000313" key="1">
    <source>
        <dbReference type="EMBL" id="MER9285757.1"/>
    </source>
</evidence>
<name>A0ACC6T139_9HYPH</name>
<gene>
    <name evidence="1" type="ORF">NKI81_17600</name>
</gene>
<dbReference type="Proteomes" id="UP001480082">
    <property type="component" value="Unassembled WGS sequence"/>
</dbReference>
<dbReference type="EMBL" id="JAMYRI010000009">
    <property type="protein sequence ID" value="MER9285757.1"/>
    <property type="molecule type" value="Genomic_DNA"/>
</dbReference>
<accession>A0ACC6T139</accession>
<protein>
    <submittedName>
        <fullName evidence="1">PAS domain-containing protein</fullName>
    </submittedName>
</protein>
<sequence length="1468" mass="164758">MMRVWLHRPPILYLGLFFAAYVLGCGFAQSLAIVPGTGISIWPPSGLFIATLVLTSLYSWPWWVLVGCLAELFSNFLWFHSPLPAAFLMYTGNALEAVTGAWLVNRTCNRPVRLETLREVLAFVALAAGIAPTVSATVGSATLQWFGMQSQTFAAAWPLWWIGDATGVLIVAPLALVVLQNWRSNAQLSAARWLEACVLGLIFLGVAALSLSGYLPFSYIIMPPLLWAAVRFEFKGAAVTLTLLALITAVFTVSGASQFAGDPGAQKHNQIMLQLFLAISAFSALIVAAISRQHQLAMLTLRESLQALSNRERELSLIVEMVPAHIARMAPDGEPTFFSKRTADYIGLDEVGAWDKPGMSRLATMIGAAVHPDDGPVMREVLSHALATGEPYSIRFRLRRTDGAYRWREGRAEPLRDQTGTIVQWYAATVDIDDQVKAEEALRRSEQQLQEMIDAVPVRIWSATPEGGIVYFNKRYQDHFRSVVPDFETIDKARIENLLQELVHPEDAPEVERTLRSCFETGGPSAMRFRWREKDGAYRWAECRVGPRRDQDGTIAQWYGVSLDIDDEVRAQEALRDRERELSQLVDMVPVQIRRMKPDGEPTFFNKRLLDFFGLDDIAVLDKPGISRLSAIIQTLVHPDDAASLLETARHSFATGEPFSVKYRMRRADGAYRWVDGRGEPLRDQSGAIVQWYVISLDIDDEMRAQEALRDNERELSQLVDMVPSHVWRLRPDGEPVFFNKQMVDFLGLKVADTDRPGVSRLQALIETVHADDAPRFKETIHHSLATGESFAMQYRLRRADGIYRWMSGRAEPMRDDSGRIVQWFGLGHDIDGQMRLYSAIEEREAKIRRLIDSDIIGIVIWDLDGRLIDANNAFLGMLQYDREDLEAGLRWFDMTPPEWQDVHARYEAEELKATGKMQAREKEFFRKDGSRVTVLIGAACFEGQSTQGVAYILDLTERKSAEAALRDREHELARLVDTVPVQLWSVAPGGDPAYINKTMTDYIGLKLEDFDAAGGLPSAIQTIVHPDDRAGLLQGLTQSFESGERFELKFRNRRWDGAYRWTEGHADPLRDESGRIIRWYGANVDIHDHVISQEALLERERFLWQLVETLPAMIDCAAPDGEPVYRSQQLREFLGYQLETLDGTGKSRLTGTLDAGVHPDDVEGVKQKYAHSLSTGEPYARRHRLRRFDGEYRWVETRAAPMRNVEGAIVQWNVICLDIDGEVRAQEQLRLAQENLARQSQAASLAELSASIAHEVNQPLAAVVANSHACQRWLTAEPPNLERAQKILQRVIRDANSAADVVSHIRALFRQSVGTGSTTTLSGVIAEARDLMAEEAARRRVNMSIDVESNLPPVALGRIEIQQVLVNLIRNGMDAMDSVPGDRVLGIRVHRTGDVVQTEISDRGRGVEFPERIFEPFFTTKEQGMGMGLAICRSIVESHGGRLWAEANEPRGAKFIFTLPAETKTPS</sequence>
<proteinExistence type="predicted"/>
<evidence type="ECO:0000313" key="2">
    <source>
        <dbReference type="Proteomes" id="UP001480082"/>
    </source>
</evidence>